<keyword evidence="6 10" id="KW-0067">ATP-binding</keyword>
<evidence type="ECO:0000313" key="13">
    <source>
        <dbReference type="Proteomes" id="UP000051647"/>
    </source>
</evidence>
<reference evidence="12 13" key="1">
    <citation type="journal article" date="2015" name="Genome Announc.">
        <title>Expanding the biotechnology potential of lactobacilli through comparative genomics of 213 strains and associated genera.</title>
        <authorList>
            <person name="Sun Z."/>
            <person name="Harris H.M."/>
            <person name="McCann A."/>
            <person name="Guo C."/>
            <person name="Argimon S."/>
            <person name="Zhang W."/>
            <person name="Yang X."/>
            <person name="Jeffery I.B."/>
            <person name="Cooney J.C."/>
            <person name="Kagawa T.F."/>
            <person name="Liu W."/>
            <person name="Song Y."/>
            <person name="Salvetti E."/>
            <person name="Wrobel A."/>
            <person name="Rasinkangas P."/>
            <person name="Parkhill J."/>
            <person name="Rea M.C."/>
            <person name="O'Sullivan O."/>
            <person name="Ritari J."/>
            <person name="Douillard F.P."/>
            <person name="Paul Ross R."/>
            <person name="Yang R."/>
            <person name="Briner A.E."/>
            <person name="Felis G.E."/>
            <person name="de Vos W.M."/>
            <person name="Barrangou R."/>
            <person name="Klaenhammer T.R."/>
            <person name="Caufield P.W."/>
            <person name="Cui Y."/>
            <person name="Zhang H."/>
            <person name="O'Toole P.W."/>
        </authorList>
    </citation>
    <scope>NUCLEOTIDE SEQUENCE [LARGE SCALE GENOMIC DNA]</scope>
    <source>
        <strain evidence="12 13">DSM 14857</strain>
    </source>
</reference>
<evidence type="ECO:0000256" key="7">
    <source>
        <dbReference type="ARBA" id="ARBA00022967"/>
    </source>
</evidence>
<dbReference type="Proteomes" id="UP000051647">
    <property type="component" value="Unassembled WGS sequence"/>
</dbReference>
<dbReference type="EMBL" id="AZFA01000002">
    <property type="protein sequence ID" value="KRL68222.1"/>
    <property type="molecule type" value="Genomic_DNA"/>
</dbReference>
<comment type="similarity">
    <text evidence="2 10">Belongs to the ABC transporter superfamily.</text>
</comment>
<keyword evidence="13" id="KW-1185">Reference proteome</keyword>
<proteinExistence type="inferred from homology"/>
<dbReference type="InterPro" id="IPR050095">
    <property type="entry name" value="ECF_ABC_transporter_ATP-bd"/>
</dbReference>
<evidence type="ECO:0000256" key="9">
    <source>
        <dbReference type="ARBA" id="ARBA00025157"/>
    </source>
</evidence>
<sequence length="278" mass="31974">MISVIKLEHVNFGYDSQSQQLHDINIDFGKFGYSIGLVGPNGSGKSTLLKNIVGLEKPTSGKIYFGDKAIKYDNRSLRKLRTQLGMVFQNSDNQIFYPNVKEDVAFVLRNLKLDEREIEKRLDWVFKSLGIEDLQDRPVQYLSGGQKKRVAIAGVLVMRPSWILMDEPTAGLDFDGKERMKNLIKQLISDGIQLVISSHDMNFMYEVCDYFYVLSDGKIITEGKKEQVFEDDQAIRQAKLEVPYIVRLHREIGLPLYNDEEQLFADQKLRDFVSEYGE</sequence>
<keyword evidence="3 10" id="KW-0813">Transport</keyword>
<evidence type="ECO:0000256" key="2">
    <source>
        <dbReference type="ARBA" id="ARBA00005417"/>
    </source>
</evidence>
<dbReference type="GO" id="GO:0005524">
    <property type="term" value="F:ATP binding"/>
    <property type="evidence" value="ECO:0007669"/>
    <property type="project" value="UniProtKB-UniRule"/>
</dbReference>
<dbReference type="GO" id="GO:0006824">
    <property type="term" value="P:cobalt ion transport"/>
    <property type="evidence" value="ECO:0007669"/>
    <property type="project" value="InterPro"/>
</dbReference>
<evidence type="ECO:0000256" key="3">
    <source>
        <dbReference type="ARBA" id="ARBA00022448"/>
    </source>
</evidence>
<dbReference type="PANTHER" id="PTHR43553">
    <property type="entry name" value="HEAVY METAL TRANSPORTER"/>
    <property type="match status" value="1"/>
</dbReference>
<dbReference type="GO" id="GO:0043190">
    <property type="term" value="C:ATP-binding cassette (ABC) transporter complex"/>
    <property type="evidence" value="ECO:0007669"/>
    <property type="project" value="TreeGrafter"/>
</dbReference>
<dbReference type="STRING" id="1423815.FC27_GL000964"/>
<dbReference type="AlphaFoldDB" id="A0A0R1SHZ0"/>
<evidence type="ECO:0000256" key="5">
    <source>
        <dbReference type="ARBA" id="ARBA00022741"/>
    </source>
</evidence>
<dbReference type="InterPro" id="IPR015856">
    <property type="entry name" value="ABC_transpr_CbiO/EcfA_su"/>
</dbReference>
<comment type="caution">
    <text evidence="12">The sequence shown here is derived from an EMBL/GenBank/DDBJ whole genome shotgun (WGS) entry which is preliminary data.</text>
</comment>
<dbReference type="PANTHER" id="PTHR43553:SF24">
    <property type="entry name" value="ENERGY-COUPLING FACTOR TRANSPORTER ATP-BINDING PROTEIN ECFA1"/>
    <property type="match status" value="1"/>
</dbReference>
<dbReference type="SUPFAM" id="SSF52540">
    <property type="entry name" value="P-loop containing nucleoside triphosphate hydrolases"/>
    <property type="match status" value="1"/>
</dbReference>
<dbReference type="FunFam" id="3.40.50.300:FF:000224">
    <property type="entry name" value="Energy-coupling factor transporter ATP-binding protein EcfA"/>
    <property type="match status" value="1"/>
</dbReference>
<name>A0A0R1SHZ0_9LACO</name>
<dbReference type="InterPro" id="IPR003593">
    <property type="entry name" value="AAA+_ATPase"/>
</dbReference>
<keyword evidence="8 10" id="KW-0472">Membrane</keyword>
<keyword evidence="5 10" id="KW-0547">Nucleotide-binding</keyword>
<dbReference type="PROSITE" id="PS00211">
    <property type="entry name" value="ABC_TRANSPORTER_1"/>
    <property type="match status" value="1"/>
</dbReference>
<dbReference type="PROSITE" id="PS50893">
    <property type="entry name" value="ABC_TRANSPORTER_2"/>
    <property type="match status" value="1"/>
</dbReference>
<feature type="domain" description="ABC transporter" evidence="11">
    <location>
        <begin position="5"/>
        <end position="241"/>
    </location>
</feature>
<dbReference type="InterPro" id="IPR005876">
    <property type="entry name" value="Co_trans_ATP-bd"/>
</dbReference>
<dbReference type="SMART" id="SM00382">
    <property type="entry name" value="AAA"/>
    <property type="match status" value="1"/>
</dbReference>
<keyword evidence="4 10" id="KW-1003">Cell membrane</keyword>
<dbReference type="Pfam" id="PF00005">
    <property type="entry name" value="ABC_tran"/>
    <property type="match status" value="1"/>
</dbReference>
<evidence type="ECO:0000256" key="1">
    <source>
        <dbReference type="ARBA" id="ARBA00004202"/>
    </source>
</evidence>
<dbReference type="GO" id="GO:0042626">
    <property type="term" value="F:ATPase-coupled transmembrane transporter activity"/>
    <property type="evidence" value="ECO:0007669"/>
    <property type="project" value="TreeGrafter"/>
</dbReference>
<dbReference type="InterPro" id="IPR027417">
    <property type="entry name" value="P-loop_NTPase"/>
</dbReference>
<dbReference type="PATRIC" id="fig|1423815.3.peg.984"/>
<evidence type="ECO:0000256" key="10">
    <source>
        <dbReference type="RuleBase" id="RU364103"/>
    </source>
</evidence>
<organism evidence="12 13">
    <name type="scientific">Companilactobacillus versmoldensis DSM 14857 = KCTC 3814</name>
    <dbReference type="NCBI Taxonomy" id="1423815"/>
    <lineage>
        <taxon>Bacteria</taxon>
        <taxon>Bacillati</taxon>
        <taxon>Bacillota</taxon>
        <taxon>Bacilli</taxon>
        <taxon>Lactobacillales</taxon>
        <taxon>Lactobacillaceae</taxon>
        <taxon>Companilactobacillus</taxon>
    </lineage>
</organism>
<comment type="function">
    <text evidence="10">Part of an ABC transporter complex. Responsible for energy coupling to the transport system.</text>
</comment>
<evidence type="ECO:0000313" key="12">
    <source>
        <dbReference type="EMBL" id="KRL68222.1"/>
    </source>
</evidence>
<accession>A0A0R1SHZ0</accession>
<dbReference type="Gene3D" id="3.40.50.300">
    <property type="entry name" value="P-loop containing nucleotide triphosphate hydrolases"/>
    <property type="match status" value="1"/>
</dbReference>
<dbReference type="GO" id="GO:0016887">
    <property type="term" value="F:ATP hydrolysis activity"/>
    <property type="evidence" value="ECO:0007669"/>
    <property type="project" value="InterPro"/>
</dbReference>
<dbReference type="InterPro" id="IPR017871">
    <property type="entry name" value="ABC_transporter-like_CS"/>
</dbReference>
<evidence type="ECO:0000259" key="11">
    <source>
        <dbReference type="PROSITE" id="PS50893"/>
    </source>
</evidence>
<evidence type="ECO:0000256" key="4">
    <source>
        <dbReference type="ARBA" id="ARBA00022475"/>
    </source>
</evidence>
<dbReference type="NCBIfam" id="TIGR01166">
    <property type="entry name" value="cbiO"/>
    <property type="match status" value="1"/>
</dbReference>
<protein>
    <recommendedName>
        <fullName evidence="10">ABC transporter ATP-binding protein</fullName>
    </recommendedName>
</protein>
<dbReference type="eggNOG" id="COG1122">
    <property type="taxonomic scope" value="Bacteria"/>
</dbReference>
<comment type="function">
    <text evidence="9">Probably part of an ABC transporter complex. Responsible for energy coupling to the transport system.</text>
</comment>
<dbReference type="InterPro" id="IPR003439">
    <property type="entry name" value="ABC_transporter-like_ATP-bd"/>
</dbReference>
<evidence type="ECO:0000256" key="6">
    <source>
        <dbReference type="ARBA" id="ARBA00022840"/>
    </source>
</evidence>
<evidence type="ECO:0000256" key="8">
    <source>
        <dbReference type="ARBA" id="ARBA00023136"/>
    </source>
</evidence>
<comment type="subcellular location">
    <subcellularLocation>
        <location evidence="1 10">Cell membrane</location>
        <topology evidence="1 10">Peripheral membrane protein</topology>
    </subcellularLocation>
</comment>
<dbReference type="CDD" id="cd03225">
    <property type="entry name" value="ABC_cobalt_CbiO_domain1"/>
    <property type="match status" value="1"/>
</dbReference>
<keyword evidence="7" id="KW-1278">Translocase</keyword>
<gene>
    <name evidence="12" type="ORF">FC27_GL000964</name>
</gene>